<evidence type="ECO:0000256" key="4">
    <source>
        <dbReference type="ARBA" id="ARBA00022741"/>
    </source>
</evidence>
<keyword evidence="7 9" id="KW-0472">Membrane</keyword>
<evidence type="ECO:0000259" key="10">
    <source>
        <dbReference type="PROSITE" id="PS50893"/>
    </source>
</evidence>
<evidence type="ECO:0000313" key="12">
    <source>
        <dbReference type="EMBL" id="QTD51051.1"/>
    </source>
</evidence>
<dbReference type="Proteomes" id="UP000663929">
    <property type="component" value="Chromosome"/>
</dbReference>
<feature type="transmembrane region" description="Helical" evidence="9">
    <location>
        <begin position="141"/>
        <end position="161"/>
    </location>
</feature>
<proteinExistence type="predicted"/>
<dbReference type="SUPFAM" id="SSF90123">
    <property type="entry name" value="ABC transporter transmembrane region"/>
    <property type="match status" value="1"/>
</dbReference>
<evidence type="ECO:0000256" key="7">
    <source>
        <dbReference type="ARBA" id="ARBA00023136"/>
    </source>
</evidence>
<reference evidence="12" key="1">
    <citation type="submission" date="2021-03" db="EMBL/GenBank/DDBJ databases">
        <title>Acanthopleuribacteraceae sp. M133.</title>
        <authorList>
            <person name="Wang G."/>
        </authorList>
    </citation>
    <scope>NUCLEOTIDE SEQUENCE</scope>
    <source>
        <strain evidence="12">M133</strain>
    </source>
</reference>
<protein>
    <recommendedName>
        <fullName evidence="8">Multidrug resistance-like ATP-binding protein MdlB</fullName>
    </recommendedName>
</protein>
<dbReference type="RefSeq" id="WP_237381187.1">
    <property type="nucleotide sequence ID" value="NZ_CP071793.1"/>
</dbReference>
<feature type="transmembrane region" description="Helical" evidence="9">
    <location>
        <begin position="25"/>
        <end position="42"/>
    </location>
</feature>
<keyword evidence="4" id="KW-0547">Nucleotide-binding</keyword>
<dbReference type="InterPro" id="IPR003593">
    <property type="entry name" value="AAA+_ATPase"/>
</dbReference>
<dbReference type="SUPFAM" id="SSF52540">
    <property type="entry name" value="P-loop containing nucleoside triphosphate hydrolases"/>
    <property type="match status" value="1"/>
</dbReference>
<dbReference type="InterPro" id="IPR017871">
    <property type="entry name" value="ABC_transporter-like_CS"/>
</dbReference>
<dbReference type="InterPro" id="IPR039421">
    <property type="entry name" value="Type_1_exporter"/>
</dbReference>
<dbReference type="SMART" id="SM00382">
    <property type="entry name" value="AAA"/>
    <property type="match status" value="1"/>
</dbReference>
<sequence length="587" mass="65342">MSATQLSNREIVTRFWELARPERKGYYYSFVLMFFTLGAELARPFVLKWGLDFIAAGDTPGLKMAALVFLGILVGEYLSRSGFSYLIAISFLSTVNRLRLIVFRHVLHMKMAFFDKKPVGTLMTRTINDCESLVETLRAGVGTILVDMFSIVIIFFVMLSLDWGLSLTVLLAAPLVLWVVRWCGAMLREKYLEVRKALAEANGFMAEGINGVEIVQLFQQEHDSADEFGRINKKYRNATVQSNVYDALLYSFIDGIAALVTAAVLMVGFNLRFGLLEISTLIVFVDLVNKIFTPIRELSNKYATVQQALAALQRIFELVQTTEQIEQGDQDNRAETLAISFKDVSFRYLENTPNVLEEINFSLEPGQVVALVGQTGSGKSTIGKLLTRAYDGYEGEICVGGIELKKWNYHALRANVGVVHQDVELFPATLRENISMFDSTIDEEKIRWAIHLVKADHMIADLPGGLDYVVREDGDNLSAGQMQLIVFARALAHDAPIVLMDEATSSVDSVTEAWIQEAIGQILKHKTVLIVAHRLSTIAAADQILVLKSGRIIEQGNHHELLAMEDGYYAGLVNASKLQAGDEPVLV</sequence>
<dbReference type="InterPro" id="IPR036640">
    <property type="entry name" value="ABC1_TM_sf"/>
</dbReference>
<feature type="domain" description="ABC transmembrane type-1" evidence="11">
    <location>
        <begin position="29"/>
        <end position="307"/>
    </location>
</feature>
<feature type="transmembrane region" description="Helical" evidence="9">
    <location>
        <begin position="62"/>
        <end position="79"/>
    </location>
</feature>
<keyword evidence="6 9" id="KW-1133">Transmembrane helix</keyword>
<evidence type="ECO:0000256" key="8">
    <source>
        <dbReference type="ARBA" id="ARBA00040960"/>
    </source>
</evidence>
<evidence type="ECO:0000256" key="1">
    <source>
        <dbReference type="ARBA" id="ARBA00004651"/>
    </source>
</evidence>
<accession>A0A8A4TQ52</accession>
<dbReference type="EMBL" id="CP071793">
    <property type="protein sequence ID" value="QTD51051.1"/>
    <property type="molecule type" value="Genomic_DNA"/>
</dbReference>
<dbReference type="GO" id="GO:0005886">
    <property type="term" value="C:plasma membrane"/>
    <property type="evidence" value="ECO:0007669"/>
    <property type="project" value="UniProtKB-SubCell"/>
</dbReference>
<dbReference type="PROSITE" id="PS00211">
    <property type="entry name" value="ABC_TRANSPORTER_1"/>
    <property type="match status" value="1"/>
</dbReference>
<evidence type="ECO:0000256" key="3">
    <source>
        <dbReference type="ARBA" id="ARBA00022692"/>
    </source>
</evidence>
<dbReference type="GO" id="GO:0005737">
    <property type="term" value="C:cytoplasm"/>
    <property type="evidence" value="ECO:0007669"/>
    <property type="project" value="UniProtKB-ARBA"/>
</dbReference>
<gene>
    <name evidence="12" type="ORF">J3U87_01160</name>
</gene>
<dbReference type="PANTHER" id="PTHR43394:SF1">
    <property type="entry name" value="ATP-BINDING CASSETTE SUB-FAMILY B MEMBER 10, MITOCHONDRIAL"/>
    <property type="match status" value="1"/>
</dbReference>
<comment type="subcellular location">
    <subcellularLocation>
        <location evidence="1">Cell membrane</location>
        <topology evidence="1">Multi-pass membrane protein</topology>
    </subcellularLocation>
</comment>
<dbReference type="PROSITE" id="PS50929">
    <property type="entry name" value="ABC_TM1F"/>
    <property type="match status" value="1"/>
</dbReference>
<organism evidence="12 13">
    <name type="scientific">Sulfidibacter corallicola</name>
    <dbReference type="NCBI Taxonomy" id="2818388"/>
    <lineage>
        <taxon>Bacteria</taxon>
        <taxon>Pseudomonadati</taxon>
        <taxon>Acidobacteriota</taxon>
        <taxon>Holophagae</taxon>
        <taxon>Acanthopleuribacterales</taxon>
        <taxon>Acanthopleuribacteraceae</taxon>
        <taxon>Sulfidibacter</taxon>
    </lineage>
</organism>
<evidence type="ECO:0000256" key="6">
    <source>
        <dbReference type="ARBA" id="ARBA00022989"/>
    </source>
</evidence>
<dbReference type="GO" id="GO:0005524">
    <property type="term" value="F:ATP binding"/>
    <property type="evidence" value="ECO:0007669"/>
    <property type="project" value="UniProtKB-KW"/>
</dbReference>
<dbReference type="Gene3D" id="3.40.50.300">
    <property type="entry name" value="P-loop containing nucleotide triphosphate hydrolases"/>
    <property type="match status" value="1"/>
</dbReference>
<dbReference type="InterPro" id="IPR011527">
    <property type="entry name" value="ABC1_TM_dom"/>
</dbReference>
<keyword evidence="5 12" id="KW-0067">ATP-binding</keyword>
<keyword evidence="3 9" id="KW-0812">Transmembrane</keyword>
<dbReference type="Pfam" id="PF00664">
    <property type="entry name" value="ABC_membrane"/>
    <property type="match status" value="1"/>
</dbReference>
<evidence type="ECO:0000313" key="13">
    <source>
        <dbReference type="Proteomes" id="UP000663929"/>
    </source>
</evidence>
<evidence type="ECO:0000259" key="11">
    <source>
        <dbReference type="PROSITE" id="PS50929"/>
    </source>
</evidence>
<dbReference type="Gene3D" id="1.20.1560.10">
    <property type="entry name" value="ABC transporter type 1, transmembrane domain"/>
    <property type="match status" value="1"/>
</dbReference>
<evidence type="ECO:0000256" key="2">
    <source>
        <dbReference type="ARBA" id="ARBA00022448"/>
    </source>
</evidence>
<dbReference type="Pfam" id="PF00005">
    <property type="entry name" value="ABC_tran"/>
    <property type="match status" value="1"/>
</dbReference>
<name>A0A8A4TQ52_SULCO</name>
<dbReference type="AlphaFoldDB" id="A0A8A4TQ52"/>
<evidence type="ECO:0000256" key="9">
    <source>
        <dbReference type="SAM" id="Phobius"/>
    </source>
</evidence>
<dbReference type="InterPro" id="IPR003439">
    <property type="entry name" value="ABC_transporter-like_ATP-bd"/>
</dbReference>
<feature type="domain" description="ABC transporter" evidence="10">
    <location>
        <begin position="339"/>
        <end position="574"/>
    </location>
</feature>
<dbReference type="GO" id="GO:0016887">
    <property type="term" value="F:ATP hydrolysis activity"/>
    <property type="evidence" value="ECO:0007669"/>
    <property type="project" value="InterPro"/>
</dbReference>
<dbReference type="KEGG" id="scor:J3U87_01160"/>
<feature type="transmembrane region" description="Helical" evidence="9">
    <location>
        <begin position="244"/>
        <end position="267"/>
    </location>
</feature>
<dbReference type="GO" id="GO:0015421">
    <property type="term" value="F:ABC-type oligopeptide transporter activity"/>
    <property type="evidence" value="ECO:0007669"/>
    <property type="project" value="TreeGrafter"/>
</dbReference>
<evidence type="ECO:0000256" key="5">
    <source>
        <dbReference type="ARBA" id="ARBA00022840"/>
    </source>
</evidence>
<feature type="transmembrane region" description="Helical" evidence="9">
    <location>
        <begin position="167"/>
        <end position="187"/>
    </location>
</feature>
<keyword evidence="13" id="KW-1185">Reference proteome</keyword>
<dbReference type="PROSITE" id="PS50893">
    <property type="entry name" value="ABC_TRANSPORTER_2"/>
    <property type="match status" value="1"/>
</dbReference>
<dbReference type="InterPro" id="IPR027417">
    <property type="entry name" value="P-loop_NTPase"/>
</dbReference>
<dbReference type="PANTHER" id="PTHR43394">
    <property type="entry name" value="ATP-DEPENDENT PERMEASE MDL1, MITOCHONDRIAL"/>
    <property type="match status" value="1"/>
</dbReference>
<dbReference type="CDD" id="cd18544">
    <property type="entry name" value="ABC_6TM_TmrA_like"/>
    <property type="match status" value="1"/>
</dbReference>
<dbReference type="FunFam" id="3.40.50.300:FF:000604">
    <property type="entry name" value="ABC transporter B family member 28"/>
    <property type="match status" value="1"/>
</dbReference>
<keyword evidence="2" id="KW-0813">Transport</keyword>